<accession>S8CVI5</accession>
<feature type="region of interest" description="Disordered" evidence="1">
    <location>
        <begin position="1"/>
        <end position="20"/>
    </location>
</feature>
<dbReference type="AlphaFoldDB" id="S8CVI5"/>
<protein>
    <submittedName>
        <fullName evidence="2">Uncharacterized protein</fullName>
    </submittedName>
</protein>
<dbReference type="EMBL" id="AUSU01001289">
    <property type="protein sequence ID" value="EPS71369.1"/>
    <property type="molecule type" value="Genomic_DNA"/>
</dbReference>
<proteinExistence type="predicted"/>
<reference evidence="2 3" key="1">
    <citation type="journal article" date="2013" name="BMC Genomics">
        <title>The miniature genome of a carnivorous plant Genlisea aurea contains a low number of genes and short non-coding sequences.</title>
        <authorList>
            <person name="Leushkin E.V."/>
            <person name="Sutormin R.A."/>
            <person name="Nabieva E.R."/>
            <person name="Penin A.A."/>
            <person name="Kondrashov A.S."/>
            <person name="Logacheva M.D."/>
        </authorList>
    </citation>
    <scope>NUCLEOTIDE SEQUENCE [LARGE SCALE GENOMIC DNA]</scope>
</reference>
<feature type="compositionally biased region" description="Polar residues" evidence="1">
    <location>
        <begin position="1"/>
        <end position="19"/>
    </location>
</feature>
<evidence type="ECO:0000313" key="2">
    <source>
        <dbReference type="EMBL" id="EPS71369.1"/>
    </source>
</evidence>
<organism evidence="2 3">
    <name type="scientific">Genlisea aurea</name>
    <dbReference type="NCBI Taxonomy" id="192259"/>
    <lineage>
        <taxon>Eukaryota</taxon>
        <taxon>Viridiplantae</taxon>
        <taxon>Streptophyta</taxon>
        <taxon>Embryophyta</taxon>
        <taxon>Tracheophyta</taxon>
        <taxon>Spermatophyta</taxon>
        <taxon>Magnoliopsida</taxon>
        <taxon>eudicotyledons</taxon>
        <taxon>Gunneridae</taxon>
        <taxon>Pentapetalae</taxon>
        <taxon>asterids</taxon>
        <taxon>lamiids</taxon>
        <taxon>Lamiales</taxon>
        <taxon>Lentibulariaceae</taxon>
        <taxon>Genlisea</taxon>
    </lineage>
</organism>
<evidence type="ECO:0000256" key="1">
    <source>
        <dbReference type="SAM" id="MobiDB-lite"/>
    </source>
</evidence>
<dbReference type="Proteomes" id="UP000015453">
    <property type="component" value="Unassembled WGS sequence"/>
</dbReference>
<name>S8CVI5_9LAMI</name>
<gene>
    <name evidence="2" type="ORF">M569_03390</name>
</gene>
<evidence type="ECO:0000313" key="3">
    <source>
        <dbReference type="Proteomes" id="UP000015453"/>
    </source>
</evidence>
<keyword evidence="3" id="KW-1185">Reference proteome</keyword>
<comment type="caution">
    <text evidence="2">The sequence shown here is derived from an EMBL/GenBank/DDBJ whole genome shotgun (WGS) entry which is preliminary data.</text>
</comment>
<sequence length="84" mass="9490">MSILSRSIAISPTSSTPLNSKGFPLLLIFDSESDSSDPREMRRKNYSRRRLSKIRGSRPRNPVTVTTSTRITSCRDVFKTSKGR</sequence>